<dbReference type="SMART" id="SM00448">
    <property type="entry name" value="REC"/>
    <property type="match status" value="1"/>
</dbReference>
<dbReference type="InterPro" id="IPR011006">
    <property type="entry name" value="CheY-like_superfamily"/>
</dbReference>
<evidence type="ECO:0000256" key="9">
    <source>
        <dbReference type="ARBA" id="ARBA00024867"/>
    </source>
</evidence>
<dbReference type="SUPFAM" id="SSF52172">
    <property type="entry name" value="CheY-like"/>
    <property type="match status" value="1"/>
</dbReference>
<reference evidence="13" key="1">
    <citation type="submission" date="2021-03" db="EMBL/GenBank/DDBJ databases">
        <title>Taxonomic study of Clostridium polyendosporum from meadow-gley soil under rice.</title>
        <authorList>
            <person name="Kobayashi H."/>
            <person name="Tanizawa Y."/>
            <person name="Yagura M."/>
        </authorList>
    </citation>
    <scope>NUCLEOTIDE SEQUENCE</scope>
    <source>
        <strain evidence="13">JCM 30710</strain>
    </source>
</reference>
<gene>
    <name evidence="13" type="ORF">CPJCM30710_14910</name>
</gene>
<dbReference type="InterPro" id="IPR009057">
    <property type="entry name" value="Homeodomain-like_sf"/>
</dbReference>
<keyword evidence="6" id="KW-0805">Transcription regulation</keyword>
<keyword evidence="4 10" id="KW-0597">Phosphoprotein</keyword>
<sequence length="519" mass="61180">MKILIVEDEFYTRKALIKMLTDRYDSIEVIDEVENGLKAVEYIKENTPDIIITDIRMPQMNGISLVEHINYYNKNIITVIITGYAEFEYAQKAIKYGVKEYLLKPINKSKLYELFDSLEKLVVIQKNERQMEERLKEADRILVEEKINKIISKTNIITKDDLSSLLNLKEHDFSYRMVIFKQRYSFNTIDKGKIIDEIKGKESIRIFSNSSNPKEVMLICFGDKCRNKYEELQYPKQLFSIKRYLNSQNKDNVVVGVSSTFSNLNDLSRAYEEASYALNNHYLKGWGKVFEYEETKKVEISRSVFDEYYRVFKHMISEGREDLCIEAVNKIFEKINQAKNTNFYIVQDVCLKIINLIYDNWQNVQDRNEYILKAGEHQIIRFSDFNELREIQEHMNNLIKESCEAIIRQKKCEQTSVVEKVQSYLEEHYFEDVSLEKLSGIYFVNSSYLSRVFKEETGDTFCGALLKLRMNKAKELLVENKLNVSEIATLVGYNNIAYFIKTFKSYYGMTPGQYKKDII</sequence>
<dbReference type="Gene3D" id="3.40.50.2300">
    <property type="match status" value="1"/>
</dbReference>
<dbReference type="Proteomes" id="UP000679179">
    <property type="component" value="Unassembled WGS sequence"/>
</dbReference>
<evidence type="ECO:0000256" key="3">
    <source>
        <dbReference type="ARBA" id="ARBA00022490"/>
    </source>
</evidence>
<evidence type="ECO:0000256" key="10">
    <source>
        <dbReference type="PROSITE-ProRule" id="PRU00169"/>
    </source>
</evidence>
<name>A0A919S0C5_9CLOT</name>
<dbReference type="InterPro" id="IPR018062">
    <property type="entry name" value="HTH_AraC-typ_CS"/>
</dbReference>
<keyword evidence="7 13" id="KW-0238">DNA-binding</keyword>
<dbReference type="InterPro" id="IPR018060">
    <property type="entry name" value="HTH_AraC"/>
</dbReference>
<dbReference type="PROSITE" id="PS01124">
    <property type="entry name" value="HTH_ARAC_FAMILY_2"/>
    <property type="match status" value="1"/>
</dbReference>
<dbReference type="InterPro" id="IPR020449">
    <property type="entry name" value="Tscrpt_reg_AraC-type_HTH"/>
</dbReference>
<evidence type="ECO:0000256" key="5">
    <source>
        <dbReference type="ARBA" id="ARBA00023012"/>
    </source>
</evidence>
<dbReference type="GO" id="GO:0005737">
    <property type="term" value="C:cytoplasm"/>
    <property type="evidence" value="ECO:0007669"/>
    <property type="project" value="UniProtKB-SubCell"/>
</dbReference>
<evidence type="ECO:0000256" key="4">
    <source>
        <dbReference type="ARBA" id="ARBA00022553"/>
    </source>
</evidence>
<evidence type="ECO:0000259" key="12">
    <source>
        <dbReference type="PROSITE" id="PS50110"/>
    </source>
</evidence>
<feature type="domain" description="Response regulatory" evidence="12">
    <location>
        <begin position="2"/>
        <end position="119"/>
    </location>
</feature>
<dbReference type="Pfam" id="PF00072">
    <property type="entry name" value="Response_reg"/>
    <property type="match status" value="1"/>
</dbReference>
<comment type="subcellular location">
    <subcellularLocation>
        <location evidence="1">Cytoplasm</location>
    </subcellularLocation>
</comment>
<evidence type="ECO:0000259" key="11">
    <source>
        <dbReference type="PROSITE" id="PS01124"/>
    </source>
</evidence>
<dbReference type="GO" id="GO:0000160">
    <property type="term" value="P:phosphorelay signal transduction system"/>
    <property type="evidence" value="ECO:0007669"/>
    <property type="project" value="UniProtKB-KW"/>
</dbReference>
<dbReference type="InterPro" id="IPR051552">
    <property type="entry name" value="HptR"/>
</dbReference>
<dbReference type="PROSITE" id="PS00041">
    <property type="entry name" value="HTH_ARAC_FAMILY_1"/>
    <property type="match status" value="1"/>
</dbReference>
<evidence type="ECO:0000256" key="2">
    <source>
        <dbReference type="ARBA" id="ARBA00018672"/>
    </source>
</evidence>
<dbReference type="SMART" id="SM00342">
    <property type="entry name" value="HTH_ARAC"/>
    <property type="match status" value="1"/>
</dbReference>
<dbReference type="PANTHER" id="PTHR42713">
    <property type="entry name" value="HISTIDINE KINASE-RELATED"/>
    <property type="match status" value="1"/>
</dbReference>
<keyword evidence="3" id="KW-0963">Cytoplasm</keyword>
<dbReference type="GO" id="GO:0043565">
    <property type="term" value="F:sequence-specific DNA binding"/>
    <property type="evidence" value="ECO:0007669"/>
    <property type="project" value="InterPro"/>
</dbReference>
<dbReference type="PRINTS" id="PR00032">
    <property type="entry name" value="HTHARAC"/>
</dbReference>
<comment type="caution">
    <text evidence="13">The sequence shown here is derived from an EMBL/GenBank/DDBJ whole genome shotgun (WGS) entry which is preliminary data.</text>
</comment>
<proteinExistence type="predicted"/>
<evidence type="ECO:0000256" key="8">
    <source>
        <dbReference type="ARBA" id="ARBA00023163"/>
    </source>
</evidence>
<dbReference type="RefSeq" id="WP_212903546.1">
    <property type="nucleotide sequence ID" value="NZ_BOPZ01000010.1"/>
</dbReference>
<dbReference type="InterPro" id="IPR001789">
    <property type="entry name" value="Sig_transdc_resp-reg_receiver"/>
</dbReference>
<evidence type="ECO:0000256" key="7">
    <source>
        <dbReference type="ARBA" id="ARBA00023125"/>
    </source>
</evidence>
<evidence type="ECO:0000256" key="1">
    <source>
        <dbReference type="ARBA" id="ARBA00004496"/>
    </source>
</evidence>
<dbReference type="EMBL" id="BOPZ01000010">
    <property type="protein sequence ID" value="GIM28825.1"/>
    <property type="molecule type" value="Genomic_DNA"/>
</dbReference>
<dbReference type="PROSITE" id="PS50110">
    <property type="entry name" value="RESPONSE_REGULATORY"/>
    <property type="match status" value="1"/>
</dbReference>
<keyword evidence="8" id="KW-0804">Transcription</keyword>
<keyword evidence="14" id="KW-1185">Reference proteome</keyword>
<accession>A0A919S0C5</accession>
<dbReference type="CDD" id="cd17536">
    <property type="entry name" value="REC_YesN-like"/>
    <property type="match status" value="1"/>
</dbReference>
<dbReference type="PANTHER" id="PTHR42713:SF3">
    <property type="entry name" value="TRANSCRIPTIONAL REGULATORY PROTEIN HPTR"/>
    <property type="match status" value="1"/>
</dbReference>
<evidence type="ECO:0000313" key="14">
    <source>
        <dbReference type="Proteomes" id="UP000679179"/>
    </source>
</evidence>
<evidence type="ECO:0000313" key="13">
    <source>
        <dbReference type="EMBL" id="GIM28825.1"/>
    </source>
</evidence>
<feature type="domain" description="HTH araC/xylS-type" evidence="11">
    <location>
        <begin position="419"/>
        <end position="517"/>
    </location>
</feature>
<keyword evidence="5" id="KW-0902">Two-component regulatory system</keyword>
<evidence type="ECO:0000256" key="6">
    <source>
        <dbReference type="ARBA" id="ARBA00023015"/>
    </source>
</evidence>
<dbReference type="Pfam" id="PF12833">
    <property type="entry name" value="HTH_18"/>
    <property type="match status" value="1"/>
</dbReference>
<dbReference type="Gene3D" id="1.10.10.60">
    <property type="entry name" value="Homeodomain-like"/>
    <property type="match status" value="2"/>
</dbReference>
<protein>
    <recommendedName>
        <fullName evidence="2">Stage 0 sporulation protein A homolog</fullName>
    </recommendedName>
</protein>
<organism evidence="13 14">
    <name type="scientific">Clostridium polyendosporum</name>
    <dbReference type="NCBI Taxonomy" id="69208"/>
    <lineage>
        <taxon>Bacteria</taxon>
        <taxon>Bacillati</taxon>
        <taxon>Bacillota</taxon>
        <taxon>Clostridia</taxon>
        <taxon>Eubacteriales</taxon>
        <taxon>Clostridiaceae</taxon>
        <taxon>Clostridium</taxon>
    </lineage>
</organism>
<comment type="function">
    <text evidence="9">May play the central regulatory role in sporulation. It may be an element of the effector pathway responsible for the activation of sporulation genes in response to nutritional stress. Spo0A may act in concert with spo0H (a sigma factor) to control the expression of some genes that are critical to the sporulation process.</text>
</comment>
<dbReference type="GO" id="GO:0003700">
    <property type="term" value="F:DNA-binding transcription factor activity"/>
    <property type="evidence" value="ECO:0007669"/>
    <property type="project" value="InterPro"/>
</dbReference>
<dbReference type="AlphaFoldDB" id="A0A919S0C5"/>
<feature type="modified residue" description="4-aspartylphosphate" evidence="10">
    <location>
        <position position="54"/>
    </location>
</feature>
<dbReference type="SUPFAM" id="SSF46689">
    <property type="entry name" value="Homeodomain-like"/>
    <property type="match status" value="2"/>
</dbReference>